<evidence type="ECO:0000313" key="2">
    <source>
        <dbReference type="Proteomes" id="UP001500326"/>
    </source>
</evidence>
<accession>A0ABP5D5Z5</accession>
<sequence>MRLLRQAVEDAVGQCRRNGRDEICHPVGEVDHTNAAKSPRRAVPFVDRTRLRARREHLHDGAEPCWCGLGGSLDRGGEVHRSRVGVSDRVAGLMDRTDMGPRDPPFRESGDQRREAIAQVRSICQLTLDRALGHPRRGRELRDHRAPRNVGVPRLVALGPLTLLG</sequence>
<gene>
    <name evidence="1" type="ORF">GCM10009777_04200</name>
</gene>
<protein>
    <submittedName>
        <fullName evidence="1">Uncharacterized protein</fullName>
    </submittedName>
</protein>
<dbReference type="EMBL" id="BAAAOH010000001">
    <property type="protein sequence ID" value="GAA1974671.1"/>
    <property type="molecule type" value="Genomic_DNA"/>
</dbReference>
<keyword evidence="2" id="KW-1185">Reference proteome</keyword>
<comment type="caution">
    <text evidence="1">The sequence shown here is derived from an EMBL/GenBank/DDBJ whole genome shotgun (WGS) entry which is preliminary data.</text>
</comment>
<name>A0ABP5D5Z5_9MICO</name>
<organism evidence="1 2">
    <name type="scientific">Microbacterium pumilum</name>
    <dbReference type="NCBI Taxonomy" id="344165"/>
    <lineage>
        <taxon>Bacteria</taxon>
        <taxon>Bacillati</taxon>
        <taxon>Actinomycetota</taxon>
        <taxon>Actinomycetes</taxon>
        <taxon>Micrococcales</taxon>
        <taxon>Microbacteriaceae</taxon>
        <taxon>Microbacterium</taxon>
    </lineage>
</organism>
<reference evidence="2" key="1">
    <citation type="journal article" date="2019" name="Int. J. Syst. Evol. Microbiol.">
        <title>The Global Catalogue of Microorganisms (GCM) 10K type strain sequencing project: providing services to taxonomists for standard genome sequencing and annotation.</title>
        <authorList>
            <consortium name="The Broad Institute Genomics Platform"/>
            <consortium name="The Broad Institute Genome Sequencing Center for Infectious Disease"/>
            <person name="Wu L."/>
            <person name="Ma J."/>
        </authorList>
    </citation>
    <scope>NUCLEOTIDE SEQUENCE [LARGE SCALE GENOMIC DNA]</scope>
    <source>
        <strain evidence="2">JCM 14902</strain>
    </source>
</reference>
<proteinExistence type="predicted"/>
<dbReference type="Proteomes" id="UP001500326">
    <property type="component" value="Unassembled WGS sequence"/>
</dbReference>
<evidence type="ECO:0000313" key="1">
    <source>
        <dbReference type="EMBL" id="GAA1974671.1"/>
    </source>
</evidence>